<dbReference type="InterPro" id="IPR037951">
    <property type="entry name" value="MopB_CT_YdeP"/>
</dbReference>
<dbReference type="RefSeq" id="WP_120603332.1">
    <property type="nucleotide sequence ID" value="NZ_RAWE01000048.1"/>
</dbReference>
<keyword evidence="6" id="KW-0479">Metal-binding</keyword>
<dbReference type="InterPro" id="IPR009010">
    <property type="entry name" value="Asp_de-COase-like_dom_sf"/>
</dbReference>
<dbReference type="AlphaFoldDB" id="A0A3A8K3I7"/>
<dbReference type="GO" id="GO:0043546">
    <property type="term" value="F:molybdopterin cofactor binding"/>
    <property type="evidence" value="ECO:0007669"/>
    <property type="project" value="InterPro"/>
</dbReference>
<dbReference type="InterPro" id="IPR041953">
    <property type="entry name" value="YdeP_MopB"/>
</dbReference>
<proteinExistence type="inferred from homology"/>
<dbReference type="InterPro" id="IPR010046">
    <property type="entry name" value="Mopterin_OxRdtse_a_bac"/>
</dbReference>
<dbReference type="PIRSF" id="PIRSF000144">
    <property type="entry name" value="CbbBc"/>
    <property type="match status" value="1"/>
</dbReference>
<evidence type="ECO:0000256" key="9">
    <source>
        <dbReference type="ARBA" id="ARBA00023014"/>
    </source>
</evidence>
<organism evidence="13 14">
    <name type="scientific">Corallococcus carmarthensis</name>
    <dbReference type="NCBI Taxonomy" id="2316728"/>
    <lineage>
        <taxon>Bacteria</taxon>
        <taxon>Pseudomonadati</taxon>
        <taxon>Myxococcota</taxon>
        <taxon>Myxococcia</taxon>
        <taxon>Myxococcales</taxon>
        <taxon>Cystobacterineae</taxon>
        <taxon>Myxococcaceae</taxon>
        <taxon>Corallococcus</taxon>
    </lineage>
</organism>
<evidence type="ECO:0008006" key="15">
    <source>
        <dbReference type="Google" id="ProtNLM"/>
    </source>
</evidence>
<dbReference type="InterPro" id="IPR006656">
    <property type="entry name" value="Mopterin_OxRdtase"/>
</dbReference>
<keyword evidence="4" id="KW-0004">4Fe-4S</keyword>
<keyword evidence="9" id="KW-0411">Iron-sulfur</keyword>
<protein>
    <recommendedName>
        <fullName evidence="15">CbbBc protein</fullName>
    </recommendedName>
</protein>
<dbReference type="Proteomes" id="UP000268313">
    <property type="component" value="Unassembled WGS sequence"/>
</dbReference>
<reference evidence="14" key="1">
    <citation type="submission" date="2018-09" db="EMBL/GenBank/DDBJ databases">
        <authorList>
            <person name="Livingstone P.G."/>
            <person name="Whitworth D.E."/>
        </authorList>
    </citation>
    <scope>NUCLEOTIDE SEQUENCE [LARGE SCALE GENOMIC DNA]</scope>
    <source>
        <strain evidence="14">CA043D</strain>
    </source>
</reference>
<keyword evidence="7" id="KW-0560">Oxidoreductase</keyword>
<dbReference type="GO" id="GO:0051539">
    <property type="term" value="F:4 iron, 4 sulfur cluster binding"/>
    <property type="evidence" value="ECO:0007669"/>
    <property type="project" value="UniProtKB-KW"/>
</dbReference>
<dbReference type="GO" id="GO:0016020">
    <property type="term" value="C:membrane"/>
    <property type="evidence" value="ECO:0007669"/>
    <property type="project" value="TreeGrafter"/>
</dbReference>
<evidence type="ECO:0000256" key="6">
    <source>
        <dbReference type="ARBA" id="ARBA00022723"/>
    </source>
</evidence>
<evidence type="ECO:0000313" key="13">
    <source>
        <dbReference type="EMBL" id="RKH02868.1"/>
    </source>
</evidence>
<evidence type="ECO:0000256" key="1">
    <source>
        <dbReference type="ARBA" id="ARBA00001942"/>
    </source>
</evidence>
<dbReference type="GO" id="GO:0045333">
    <property type="term" value="P:cellular respiration"/>
    <property type="evidence" value="ECO:0007669"/>
    <property type="project" value="UniProtKB-ARBA"/>
</dbReference>
<dbReference type="CDD" id="cd02787">
    <property type="entry name" value="MopB_CT_ydeP"/>
    <property type="match status" value="1"/>
</dbReference>
<keyword evidence="5" id="KW-0500">Molybdenum</keyword>
<dbReference type="InterPro" id="IPR050123">
    <property type="entry name" value="Prok_molybdopt-oxidoreductase"/>
</dbReference>
<feature type="region of interest" description="Disordered" evidence="10">
    <location>
        <begin position="1"/>
        <end position="25"/>
    </location>
</feature>
<dbReference type="NCBIfam" id="TIGR01701">
    <property type="entry name" value="Fdhalpha-like"/>
    <property type="match status" value="1"/>
</dbReference>
<comment type="cofactor">
    <cofactor evidence="2">
        <name>[4Fe-4S] cluster</name>
        <dbReference type="ChEBI" id="CHEBI:49883"/>
    </cofactor>
</comment>
<dbReference type="SUPFAM" id="SSF53706">
    <property type="entry name" value="Formate dehydrogenase/DMSO reductase, domains 1-3"/>
    <property type="match status" value="1"/>
</dbReference>
<evidence type="ECO:0000259" key="11">
    <source>
        <dbReference type="Pfam" id="PF00384"/>
    </source>
</evidence>
<feature type="domain" description="Molybdopterin oxidoreductase" evidence="11">
    <location>
        <begin position="131"/>
        <end position="505"/>
    </location>
</feature>
<gene>
    <name evidence="13" type="ORF">D7X32_15580</name>
</gene>
<sequence length="786" mass="85247">MDQGQDGEGNALAVPAAQPPLEARPPDVGPVKTVAGGVPAVLSAFKHVLGEAGPWRGGKLIWKINQQDGFDCPGCAWPDPSHRSVQEYCENGAKAVAEEGTQERVTPEFFREWSVARLAEQSDLWLGKAGRLTHPMVLREGATHYAPLSWDEAFALVAEELNALGSPDEAAFYTSGRTSNEAAFLYQLFVRQFGTNNLPDCSNMCHESSGTGLSETIGIGKGSVTLEDFDHAQAIFVIGQNPGTNHPRMLTALQAAARRGCEIVSVNPLPETGLNRFKHPQEVLHLFGPGTALNKLFLQVRINGDVALLQGLGKALLEREAKAPGTVVDRAFVASKTAGFDAYAAHLGTVSWDDVVEESGVPRDQLEAAADILARSGRTIFCWAMGLTQHKNAVGNVQEVVNLTLLRGSIGKQGAGVCPVRGHSNVQGDRTMGIWEHAKPEFMDALSREFGFAPPRHTGLDTVGTIQALHDGGVKVFFAMGGNFLSATPDTEFTARALRRARLTVHVSTKLNRAHLVHGKRALILPCLGRTEHDVQAAGRQFVTVEDSMGMVHASRGAVAPASEHLLSEPVIVARLAQAVLGARSKVSWLSLVEDYGRVRELIQRCIPGFEDFNRRVLEPGGFALPNGPREGRFTTKDGKAHFTVHEMPRHRLEPGQLLMMTLRSHDQYNTTVYGLDDRYRGIRQGRRVVFLHPEDVKARGLTAGQKVDLTSHFQGETRVAREFLVVPYNIPRQCAATYFPEANVLVPVDSFAEKSRTPTSKSVVITVAPSPVAQALVPASPPRSG</sequence>
<dbReference type="Pfam" id="PF00384">
    <property type="entry name" value="Molybdopterin"/>
    <property type="match status" value="1"/>
</dbReference>
<comment type="caution">
    <text evidence="13">The sequence shown here is derived from an EMBL/GenBank/DDBJ whole genome shotgun (WGS) entry which is preliminary data.</text>
</comment>
<dbReference type="GO" id="GO:0030151">
    <property type="term" value="F:molybdenum ion binding"/>
    <property type="evidence" value="ECO:0007669"/>
    <property type="project" value="InterPro"/>
</dbReference>
<evidence type="ECO:0000256" key="7">
    <source>
        <dbReference type="ARBA" id="ARBA00023002"/>
    </source>
</evidence>
<evidence type="ECO:0000256" key="10">
    <source>
        <dbReference type="SAM" id="MobiDB-lite"/>
    </source>
</evidence>
<dbReference type="CDD" id="cd02767">
    <property type="entry name" value="MopB_ydeP"/>
    <property type="match status" value="1"/>
</dbReference>
<dbReference type="InterPro" id="IPR006657">
    <property type="entry name" value="MoPterin_dinucl-bd_dom"/>
</dbReference>
<dbReference type="Gene3D" id="3.40.228.10">
    <property type="entry name" value="Dimethylsulfoxide Reductase, domain 2"/>
    <property type="match status" value="1"/>
</dbReference>
<dbReference type="Pfam" id="PF01568">
    <property type="entry name" value="Molydop_binding"/>
    <property type="match status" value="1"/>
</dbReference>
<dbReference type="EMBL" id="RAWE01000048">
    <property type="protein sequence ID" value="RKH02868.1"/>
    <property type="molecule type" value="Genomic_DNA"/>
</dbReference>
<evidence type="ECO:0000256" key="5">
    <source>
        <dbReference type="ARBA" id="ARBA00022505"/>
    </source>
</evidence>
<comment type="similarity">
    <text evidence="3">Belongs to the prokaryotic molybdopterin-containing oxidoreductase family.</text>
</comment>
<dbReference type="SUPFAM" id="SSF50692">
    <property type="entry name" value="ADC-like"/>
    <property type="match status" value="1"/>
</dbReference>
<dbReference type="PANTHER" id="PTHR43105">
    <property type="entry name" value="RESPIRATORY NITRATE REDUCTASE"/>
    <property type="match status" value="1"/>
</dbReference>
<dbReference type="PANTHER" id="PTHR43105:SF4">
    <property type="entry name" value="PROTEIN YDEP"/>
    <property type="match status" value="1"/>
</dbReference>
<evidence type="ECO:0000256" key="3">
    <source>
        <dbReference type="ARBA" id="ARBA00010312"/>
    </source>
</evidence>
<evidence type="ECO:0000313" key="14">
    <source>
        <dbReference type="Proteomes" id="UP000268313"/>
    </source>
</evidence>
<evidence type="ECO:0000256" key="4">
    <source>
        <dbReference type="ARBA" id="ARBA00022485"/>
    </source>
</evidence>
<evidence type="ECO:0000256" key="8">
    <source>
        <dbReference type="ARBA" id="ARBA00023004"/>
    </source>
</evidence>
<keyword evidence="14" id="KW-1185">Reference proteome</keyword>
<feature type="domain" description="Molybdopterin dinucleotide-binding" evidence="12">
    <location>
        <begin position="658"/>
        <end position="764"/>
    </location>
</feature>
<accession>A0A3A8K3I7</accession>
<dbReference type="Gene3D" id="3.40.50.740">
    <property type="match status" value="1"/>
</dbReference>
<dbReference type="OrthoDB" id="9757870at2"/>
<keyword evidence="8" id="KW-0408">Iron</keyword>
<comment type="cofactor">
    <cofactor evidence="1">
        <name>Mo-bis(molybdopterin guanine dinucleotide)</name>
        <dbReference type="ChEBI" id="CHEBI:60539"/>
    </cofactor>
</comment>
<name>A0A3A8K3I7_9BACT</name>
<dbReference type="GO" id="GO:0008863">
    <property type="term" value="F:formate dehydrogenase (NAD+) activity"/>
    <property type="evidence" value="ECO:0007669"/>
    <property type="project" value="InterPro"/>
</dbReference>
<evidence type="ECO:0000259" key="12">
    <source>
        <dbReference type="Pfam" id="PF01568"/>
    </source>
</evidence>
<evidence type="ECO:0000256" key="2">
    <source>
        <dbReference type="ARBA" id="ARBA00001966"/>
    </source>
</evidence>